<dbReference type="Gene3D" id="3.30.70.1320">
    <property type="entry name" value="Multidrug efflux transporter AcrB pore domain like"/>
    <property type="match status" value="1"/>
</dbReference>
<keyword evidence="1" id="KW-1133">Transmembrane helix</keyword>
<dbReference type="AlphaFoldDB" id="T1CP87"/>
<proteinExistence type="predicted"/>
<gene>
    <name evidence="2" type="ORF">B1A_06354</name>
</gene>
<reference evidence="2" key="1">
    <citation type="submission" date="2013-08" db="EMBL/GenBank/DDBJ databases">
        <authorList>
            <person name="Mendez C."/>
            <person name="Richter M."/>
            <person name="Ferrer M."/>
            <person name="Sanchez J."/>
        </authorList>
    </citation>
    <scope>NUCLEOTIDE SEQUENCE</scope>
</reference>
<evidence type="ECO:0000313" key="2">
    <source>
        <dbReference type="EMBL" id="EQD70319.1"/>
    </source>
</evidence>
<dbReference type="Gene3D" id="3.30.2090.10">
    <property type="entry name" value="Multidrug efflux transporter AcrB TolC docking domain, DN and DC subdomains"/>
    <property type="match status" value="1"/>
</dbReference>
<dbReference type="Gene3D" id="1.20.1640.10">
    <property type="entry name" value="Multidrug efflux transporter AcrB transmembrane domain"/>
    <property type="match status" value="1"/>
</dbReference>
<organism evidence="2">
    <name type="scientific">mine drainage metagenome</name>
    <dbReference type="NCBI Taxonomy" id="410659"/>
    <lineage>
        <taxon>unclassified sequences</taxon>
        <taxon>metagenomes</taxon>
        <taxon>ecological metagenomes</taxon>
    </lineage>
</organism>
<dbReference type="Pfam" id="PF00873">
    <property type="entry name" value="ACR_tran"/>
    <property type="match status" value="1"/>
</dbReference>
<sequence>SLTASGHTLRDLWNTATYTIKPLFLQIPGVSRVEVLGGHVPEYHVIVDPLKLQAAHLSLRDVTAALEKNNVIASAGLLARNYRVYLTTVDGRVHSIAQIENIVIVVRDGHPVRVQDIARVVRAPAPAYTSMTANGHPAVLLQIESHSNASVLAIASALKSALLKLHGELPPDERLAFFYDQSSFVRDSIGNVWDAVLFGLALSVIILYLFLRNWGSVWTAVVTIPISVLIT</sequence>
<reference evidence="2" key="2">
    <citation type="journal article" date="2014" name="ISME J.">
        <title>Microbial stratification in low pH oxic and suboxic macroscopic growths along an acid mine drainage.</title>
        <authorList>
            <person name="Mendez-Garcia C."/>
            <person name="Mesa V."/>
            <person name="Sprenger R.R."/>
            <person name="Richter M."/>
            <person name="Diez M.S."/>
            <person name="Solano J."/>
            <person name="Bargiela R."/>
            <person name="Golyshina O.V."/>
            <person name="Manteca A."/>
            <person name="Ramos J.L."/>
            <person name="Gallego J.R."/>
            <person name="Llorente I."/>
            <person name="Martins Dos Santos V.A."/>
            <person name="Jensen O.N."/>
            <person name="Pelaez A.I."/>
            <person name="Sanchez J."/>
            <person name="Ferrer M."/>
        </authorList>
    </citation>
    <scope>NUCLEOTIDE SEQUENCE</scope>
</reference>
<dbReference type="SUPFAM" id="SSF82714">
    <property type="entry name" value="Multidrug efflux transporter AcrB TolC docking domain, DN and DC subdomains"/>
    <property type="match status" value="1"/>
</dbReference>
<keyword evidence="1" id="KW-0812">Transmembrane</keyword>
<dbReference type="InterPro" id="IPR001036">
    <property type="entry name" value="Acrflvin-R"/>
</dbReference>
<keyword evidence="1" id="KW-0472">Membrane</keyword>
<dbReference type="SUPFAM" id="SSF82693">
    <property type="entry name" value="Multidrug efflux transporter AcrB pore domain, PN1, PN2, PC1 and PC2 subdomains"/>
    <property type="match status" value="1"/>
</dbReference>
<comment type="caution">
    <text evidence="2">The sequence shown here is derived from an EMBL/GenBank/DDBJ whole genome shotgun (WGS) entry which is preliminary data.</text>
</comment>
<accession>T1CP87</accession>
<protein>
    <submittedName>
        <fullName evidence="2">Acriflavin resistance protein</fullName>
    </submittedName>
</protein>
<dbReference type="PANTHER" id="PTHR32063:SF24">
    <property type="entry name" value="CATION EFFLUX SYSTEM (ACRB_ACRD_ACRF FAMILY)"/>
    <property type="match status" value="1"/>
</dbReference>
<dbReference type="PANTHER" id="PTHR32063">
    <property type="match status" value="1"/>
</dbReference>
<feature type="transmembrane region" description="Helical" evidence="1">
    <location>
        <begin position="192"/>
        <end position="211"/>
    </location>
</feature>
<dbReference type="InterPro" id="IPR027463">
    <property type="entry name" value="AcrB_DN_DC_subdom"/>
</dbReference>
<name>T1CP87_9ZZZZ</name>
<evidence type="ECO:0000256" key="1">
    <source>
        <dbReference type="SAM" id="Phobius"/>
    </source>
</evidence>
<feature type="non-terminal residue" evidence="2">
    <location>
        <position position="231"/>
    </location>
</feature>
<dbReference type="GO" id="GO:0042910">
    <property type="term" value="F:xenobiotic transmembrane transporter activity"/>
    <property type="evidence" value="ECO:0007669"/>
    <property type="project" value="TreeGrafter"/>
</dbReference>
<dbReference type="EMBL" id="AUZX01004618">
    <property type="protein sequence ID" value="EQD70319.1"/>
    <property type="molecule type" value="Genomic_DNA"/>
</dbReference>
<dbReference type="GO" id="GO:0005886">
    <property type="term" value="C:plasma membrane"/>
    <property type="evidence" value="ECO:0007669"/>
    <property type="project" value="TreeGrafter"/>
</dbReference>
<feature type="non-terminal residue" evidence="2">
    <location>
        <position position="1"/>
    </location>
</feature>